<feature type="transmembrane region" description="Helical" evidence="1">
    <location>
        <begin position="87"/>
        <end position="108"/>
    </location>
</feature>
<sequence>MLRSSVGWYGLVSKFIGEKLQQKVRSGIVCGLDDHRVSKIYGIDKDVVQLGSIWFNLVVLKHIIQCSSGMCRMVEVDLIGRELGVSFGWRLVVVTSIGGFIGWFMMFITGNEHGNDTYMEEIP</sequence>
<gene>
    <name evidence="2" type="ORF">ADUPG1_002266</name>
</gene>
<keyword evidence="1" id="KW-1133">Transmembrane helix</keyword>
<keyword evidence="3" id="KW-1185">Reference proteome</keyword>
<evidence type="ECO:0008006" key="4">
    <source>
        <dbReference type="Google" id="ProtNLM"/>
    </source>
</evidence>
<evidence type="ECO:0000256" key="1">
    <source>
        <dbReference type="SAM" id="Phobius"/>
    </source>
</evidence>
<keyword evidence="1" id="KW-0472">Membrane</keyword>
<evidence type="ECO:0000313" key="2">
    <source>
        <dbReference type="EMBL" id="GKT32351.1"/>
    </source>
</evidence>
<dbReference type="EMBL" id="BQXS01002535">
    <property type="protein sequence ID" value="GKT32351.1"/>
    <property type="molecule type" value="Genomic_DNA"/>
</dbReference>
<proteinExistence type="predicted"/>
<organism evidence="2 3">
    <name type="scientific">Aduncisulcus paluster</name>
    <dbReference type="NCBI Taxonomy" id="2918883"/>
    <lineage>
        <taxon>Eukaryota</taxon>
        <taxon>Metamonada</taxon>
        <taxon>Carpediemonas-like organisms</taxon>
        <taxon>Aduncisulcus</taxon>
    </lineage>
</organism>
<protein>
    <recommendedName>
        <fullName evidence="4">Transmembrane protein</fullName>
    </recommendedName>
</protein>
<reference evidence="2" key="1">
    <citation type="submission" date="2022-03" db="EMBL/GenBank/DDBJ databases">
        <title>Draft genome sequence of Aduncisulcus paluster, a free-living microaerophilic Fornicata.</title>
        <authorList>
            <person name="Yuyama I."/>
            <person name="Kume K."/>
            <person name="Tamura T."/>
            <person name="Inagaki Y."/>
            <person name="Hashimoto T."/>
        </authorList>
    </citation>
    <scope>NUCLEOTIDE SEQUENCE</scope>
    <source>
        <strain evidence="2">NY0171</strain>
    </source>
</reference>
<evidence type="ECO:0000313" key="3">
    <source>
        <dbReference type="Proteomes" id="UP001057375"/>
    </source>
</evidence>
<keyword evidence="1" id="KW-0812">Transmembrane</keyword>
<accession>A0ABQ5KIK2</accession>
<dbReference type="Proteomes" id="UP001057375">
    <property type="component" value="Unassembled WGS sequence"/>
</dbReference>
<name>A0ABQ5KIK2_9EUKA</name>
<comment type="caution">
    <text evidence="2">The sequence shown here is derived from an EMBL/GenBank/DDBJ whole genome shotgun (WGS) entry which is preliminary data.</text>
</comment>